<evidence type="ECO:0000313" key="2">
    <source>
        <dbReference type="Proteomes" id="UP001281147"/>
    </source>
</evidence>
<protein>
    <submittedName>
        <fullName evidence="1">Uncharacterized protein</fullName>
    </submittedName>
</protein>
<sequence>MGDFSRRSSREALIPEETASLTYFPDPSTNTTSTDHEYLHQPLHGLLDGDGPSMFDENTAIDANDPQTLSAASTEVLQNLVDHHGAIELVRRLSSMLAERDAHITALSRLAEEYKIPRQRISDTASRAKQAERRRLSLVTASEDLGPSSVIGSDSNRSQFSAKAQEVPTPSTAVTKLFGGTRKRRESLKPPRRASERPRSIDQQSIKSNESTSWAASMNIFGTSGHKRNDSLNNRLPVEMTTRHDKDQLPPTLSNQSLDPQEAEWNKFMVRLVEQRQETEEDLPGGELIGASHFGKEGSMGRQKMETLTRLVVGGIPMKLRHPLWMELSNTQSMMQPNTFLYYLSLRDNDDPAELEAILKDVPRTLTSKYDFYSDKGFKRLKEVLVAFVAKYPSLGYTQGLNTIAGYLLLAIPAEEDAFWVLCNIVENFFPEEYFSRADAMVSPLADNNLLRQYVKELMPELSKHIDGLKILSDHTVPLKWFFTAFSSALPETVLMRIWDVWLCLPNQKHFLFAFALALLSQNAEGIMECEETSSYFSYMDSKLKLPEDPSQLTELIKQAYKLGKRLDHINERRAEEVERFKAGMQLDNKLRLRKTQSLEVLVDREETPLAVL</sequence>
<organism evidence="1 2">
    <name type="scientific">Vermiconidia calcicola</name>
    <dbReference type="NCBI Taxonomy" id="1690605"/>
    <lineage>
        <taxon>Eukaryota</taxon>
        <taxon>Fungi</taxon>
        <taxon>Dikarya</taxon>
        <taxon>Ascomycota</taxon>
        <taxon>Pezizomycotina</taxon>
        <taxon>Dothideomycetes</taxon>
        <taxon>Dothideomycetidae</taxon>
        <taxon>Mycosphaerellales</taxon>
        <taxon>Extremaceae</taxon>
        <taxon>Vermiconidia</taxon>
    </lineage>
</organism>
<gene>
    <name evidence="1" type="ORF">LTR37_019115</name>
</gene>
<proteinExistence type="predicted"/>
<name>A0ACC3MFA0_9PEZI</name>
<reference evidence="1" key="1">
    <citation type="submission" date="2023-07" db="EMBL/GenBank/DDBJ databases">
        <title>Black Yeasts Isolated from many extreme environments.</title>
        <authorList>
            <person name="Coleine C."/>
            <person name="Stajich J.E."/>
            <person name="Selbmann L."/>
        </authorList>
    </citation>
    <scope>NUCLEOTIDE SEQUENCE</scope>
    <source>
        <strain evidence="1">CCFEE 5714</strain>
    </source>
</reference>
<evidence type="ECO:0000313" key="1">
    <source>
        <dbReference type="EMBL" id="KAK3687122.1"/>
    </source>
</evidence>
<dbReference type="EMBL" id="JAUTXU010000286">
    <property type="protein sequence ID" value="KAK3687122.1"/>
    <property type="molecule type" value="Genomic_DNA"/>
</dbReference>
<keyword evidence="2" id="KW-1185">Reference proteome</keyword>
<dbReference type="Proteomes" id="UP001281147">
    <property type="component" value="Unassembled WGS sequence"/>
</dbReference>
<comment type="caution">
    <text evidence="1">The sequence shown here is derived from an EMBL/GenBank/DDBJ whole genome shotgun (WGS) entry which is preliminary data.</text>
</comment>
<accession>A0ACC3MFA0</accession>